<dbReference type="KEGG" id="dtm:BJL86_0066"/>
<dbReference type="SUPFAM" id="SSF47413">
    <property type="entry name" value="lambda repressor-like DNA-binding domains"/>
    <property type="match status" value="1"/>
</dbReference>
<dbReference type="GO" id="GO:0003700">
    <property type="term" value="F:DNA-binding transcription factor activity"/>
    <property type="evidence" value="ECO:0007669"/>
    <property type="project" value="TreeGrafter"/>
</dbReference>
<dbReference type="InterPro" id="IPR010982">
    <property type="entry name" value="Lambda_DNA-bd_dom_sf"/>
</dbReference>
<reference evidence="3 4" key="1">
    <citation type="submission" date="2016-06" db="EMBL/GenBank/DDBJ databases">
        <title>Complete genome sequence of a saline-alkali tolerant type strain Dietzia timorensis ID05-A0528T.</title>
        <authorList>
            <person name="Wu X."/>
        </authorList>
    </citation>
    <scope>NUCLEOTIDE SEQUENCE [LARGE SCALE GENOMIC DNA]</scope>
    <source>
        <strain evidence="3 4">ID05-A0528</strain>
    </source>
</reference>
<dbReference type="SMART" id="SM00530">
    <property type="entry name" value="HTH_XRE"/>
    <property type="match status" value="1"/>
</dbReference>
<dbReference type="Proteomes" id="UP000186104">
    <property type="component" value="Chromosome"/>
</dbReference>
<dbReference type="CDD" id="cd00093">
    <property type="entry name" value="HTH_XRE"/>
    <property type="match status" value="1"/>
</dbReference>
<organism evidence="3 4">
    <name type="scientific">Dietzia timorensis</name>
    <dbReference type="NCBI Taxonomy" id="499555"/>
    <lineage>
        <taxon>Bacteria</taxon>
        <taxon>Bacillati</taxon>
        <taxon>Actinomycetota</taxon>
        <taxon>Actinomycetes</taxon>
        <taxon>Mycobacteriales</taxon>
        <taxon>Dietziaceae</taxon>
        <taxon>Dietzia</taxon>
    </lineage>
</organism>
<keyword evidence="1" id="KW-0238">DNA-binding</keyword>
<dbReference type="EMBL" id="CP015961">
    <property type="protein sequence ID" value="ANI90877.1"/>
    <property type="molecule type" value="Genomic_DNA"/>
</dbReference>
<name>A0A173LHV7_9ACTN</name>
<dbReference type="GO" id="GO:0005829">
    <property type="term" value="C:cytosol"/>
    <property type="evidence" value="ECO:0007669"/>
    <property type="project" value="TreeGrafter"/>
</dbReference>
<dbReference type="PANTHER" id="PTHR46797:SF1">
    <property type="entry name" value="METHYLPHOSPHONATE SYNTHASE"/>
    <property type="match status" value="1"/>
</dbReference>
<sequence length="85" mass="9070">MQLRRIRHERKERLIDTAEKAGVSPQFLSEMERGLKDPSSEMIAAIAGALGVSLGELTQWVSAQLESAKNWPAGPAGGDGLVLAA</sequence>
<dbReference type="Pfam" id="PF01381">
    <property type="entry name" value="HTH_3"/>
    <property type="match status" value="1"/>
</dbReference>
<dbReference type="AlphaFoldDB" id="A0A173LHV7"/>
<evidence type="ECO:0000313" key="4">
    <source>
        <dbReference type="Proteomes" id="UP000186104"/>
    </source>
</evidence>
<accession>A0A173LHV7</accession>
<dbReference type="PROSITE" id="PS50943">
    <property type="entry name" value="HTH_CROC1"/>
    <property type="match status" value="1"/>
</dbReference>
<dbReference type="PANTHER" id="PTHR46797">
    <property type="entry name" value="HTH-TYPE TRANSCRIPTIONAL REGULATOR"/>
    <property type="match status" value="1"/>
</dbReference>
<proteinExistence type="predicted"/>
<keyword evidence="4" id="KW-1185">Reference proteome</keyword>
<dbReference type="InterPro" id="IPR050807">
    <property type="entry name" value="TransReg_Diox_bact_type"/>
</dbReference>
<evidence type="ECO:0000256" key="1">
    <source>
        <dbReference type="ARBA" id="ARBA00023125"/>
    </source>
</evidence>
<protein>
    <recommendedName>
        <fullName evidence="2">HTH cro/C1-type domain-containing protein</fullName>
    </recommendedName>
</protein>
<evidence type="ECO:0000259" key="2">
    <source>
        <dbReference type="PROSITE" id="PS50943"/>
    </source>
</evidence>
<feature type="domain" description="HTH cro/C1-type" evidence="2">
    <location>
        <begin position="3"/>
        <end position="57"/>
    </location>
</feature>
<gene>
    <name evidence="3" type="ORF">BJL86_0066</name>
</gene>
<dbReference type="Gene3D" id="1.10.260.40">
    <property type="entry name" value="lambda repressor-like DNA-binding domains"/>
    <property type="match status" value="1"/>
</dbReference>
<dbReference type="GO" id="GO:0003677">
    <property type="term" value="F:DNA binding"/>
    <property type="evidence" value="ECO:0007669"/>
    <property type="project" value="UniProtKB-KW"/>
</dbReference>
<evidence type="ECO:0000313" key="3">
    <source>
        <dbReference type="EMBL" id="ANI90877.1"/>
    </source>
</evidence>
<dbReference type="STRING" id="499555.BJL86_0066"/>
<dbReference type="InterPro" id="IPR001387">
    <property type="entry name" value="Cro/C1-type_HTH"/>
</dbReference>